<organism evidence="1 2">
    <name type="scientific">Modicella reniformis</name>
    <dbReference type="NCBI Taxonomy" id="1440133"/>
    <lineage>
        <taxon>Eukaryota</taxon>
        <taxon>Fungi</taxon>
        <taxon>Fungi incertae sedis</taxon>
        <taxon>Mucoromycota</taxon>
        <taxon>Mortierellomycotina</taxon>
        <taxon>Mortierellomycetes</taxon>
        <taxon>Mortierellales</taxon>
        <taxon>Mortierellaceae</taxon>
        <taxon>Modicella</taxon>
    </lineage>
</organism>
<evidence type="ECO:0000313" key="2">
    <source>
        <dbReference type="Proteomes" id="UP000749646"/>
    </source>
</evidence>
<dbReference type="EMBL" id="JAAAHW010004514">
    <property type="protein sequence ID" value="KAF9973707.1"/>
    <property type="molecule type" value="Genomic_DNA"/>
</dbReference>
<evidence type="ECO:0000313" key="1">
    <source>
        <dbReference type="EMBL" id="KAF9973707.1"/>
    </source>
</evidence>
<name>A0A9P6JGC3_9FUNG</name>
<dbReference type="Proteomes" id="UP000749646">
    <property type="component" value="Unassembled WGS sequence"/>
</dbReference>
<sequence>MPVSKIDLDKSSVDTVSFAEKLLQLSKSRDILIQSIASKPSTQVQDLAATILQNISGCSTKTVDVC</sequence>
<reference evidence="1" key="1">
    <citation type="journal article" date="2020" name="Fungal Divers.">
        <title>Resolving the Mortierellaceae phylogeny through synthesis of multi-gene phylogenetics and phylogenomics.</title>
        <authorList>
            <person name="Vandepol N."/>
            <person name="Liber J."/>
            <person name="Desiro A."/>
            <person name="Na H."/>
            <person name="Kennedy M."/>
            <person name="Barry K."/>
            <person name="Grigoriev I.V."/>
            <person name="Miller A.N."/>
            <person name="O'Donnell K."/>
            <person name="Stajich J.E."/>
            <person name="Bonito G."/>
        </authorList>
    </citation>
    <scope>NUCLEOTIDE SEQUENCE</scope>
    <source>
        <strain evidence="1">MES-2147</strain>
    </source>
</reference>
<gene>
    <name evidence="1" type="ORF">BGZ65_009117</name>
</gene>
<dbReference type="AlphaFoldDB" id="A0A9P6JGC3"/>
<accession>A0A9P6JGC3</accession>
<protein>
    <submittedName>
        <fullName evidence="1">Uncharacterized protein</fullName>
    </submittedName>
</protein>
<keyword evidence="2" id="KW-1185">Reference proteome</keyword>
<comment type="caution">
    <text evidence="1">The sequence shown here is derived from an EMBL/GenBank/DDBJ whole genome shotgun (WGS) entry which is preliminary data.</text>
</comment>
<proteinExistence type="predicted"/>